<reference evidence="1" key="2">
    <citation type="journal article" date="2015" name="Fish Shellfish Immunol.">
        <title>Early steps in the European eel (Anguilla anguilla)-Vibrio vulnificus interaction in the gills: Role of the RtxA13 toxin.</title>
        <authorList>
            <person name="Callol A."/>
            <person name="Pajuelo D."/>
            <person name="Ebbesson L."/>
            <person name="Teles M."/>
            <person name="MacKenzie S."/>
            <person name="Amaro C."/>
        </authorList>
    </citation>
    <scope>NUCLEOTIDE SEQUENCE</scope>
</reference>
<accession>A0A0E9SI27</accession>
<protein>
    <submittedName>
        <fullName evidence="1">Uncharacterized protein</fullName>
    </submittedName>
</protein>
<name>A0A0E9SI27_ANGAN</name>
<organism evidence="1">
    <name type="scientific">Anguilla anguilla</name>
    <name type="common">European freshwater eel</name>
    <name type="synonym">Muraena anguilla</name>
    <dbReference type="NCBI Taxonomy" id="7936"/>
    <lineage>
        <taxon>Eukaryota</taxon>
        <taxon>Metazoa</taxon>
        <taxon>Chordata</taxon>
        <taxon>Craniata</taxon>
        <taxon>Vertebrata</taxon>
        <taxon>Euteleostomi</taxon>
        <taxon>Actinopterygii</taxon>
        <taxon>Neopterygii</taxon>
        <taxon>Teleostei</taxon>
        <taxon>Anguilliformes</taxon>
        <taxon>Anguillidae</taxon>
        <taxon>Anguilla</taxon>
    </lineage>
</organism>
<sequence>MSISDKIMPVCSTVHGLYISEPLLHDSVMVKNTRIVFTVNSLHENVQKTGGLN</sequence>
<evidence type="ECO:0000313" key="1">
    <source>
        <dbReference type="EMBL" id="JAH40173.1"/>
    </source>
</evidence>
<proteinExistence type="predicted"/>
<dbReference type="EMBL" id="GBXM01068404">
    <property type="protein sequence ID" value="JAH40173.1"/>
    <property type="molecule type" value="Transcribed_RNA"/>
</dbReference>
<dbReference type="AlphaFoldDB" id="A0A0E9SI27"/>
<reference evidence="1" key="1">
    <citation type="submission" date="2014-11" db="EMBL/GenBank/DDBJ databases">
        <authorList>
            <person name="Amaro Gonzalez C."/>
        </authorList>
    </citation>
    <scope>NUCLEOTIDE SEQUENCE</scope>
</reference>